<organism evidence="2 3">
    <name type="scientific">Notothenia coriiceps</name>
    <name type="common">black rockcod</name>
    <dbReference type="NCBI Taxonomy" id="8208"/>
    <lineage>
        <taxon>Eukaryota</taxon>
        <taxon>Metazoa</taxon>
        <taxon>Chordata</taxon>
        <taxon>Craniata</taxon>
        <taxon>Vertebrata</taxon>
        <taxon>Euteleostomi</taxon>
        <taxon>Actinopterygii</taxon>
        <taxon>Neopterygii</taxon>
        <taxon>Teleostei</taxon>
        <taxon>Neoteleostei</taxon>
        <taxon>Acanthomorphata</taxon>
        <taxon>Eupercaria</taxon>
        <taxon>Perciformes</taxon>
        <taxon>Notothenioidei</taxon>
        <taxon>Nototheniidae</taxon>
        <taxon>Notothenia</taxon>
    </lineage>
</organism>
<dbReference type="InterPro" id="IPR055402">
    <property type="entry name" value="KNTC1_N"/>
</dbReference>
<dbReference type="PANTHER" id="PTHR15688:SF1">
    <property type="entry name" value="KINETOCHORE-ASSOCIATED PROTEIN 1"/>
    <property type="match status" value="1"/>
</dbReference>
<dbReference type="GO" id="GO:1903394">
    <property type="term" value="P:protein localization to kinetochore involved in kinetochore assembly"/>
    <property type="evidence" value="ECO:0007669"/>
    <property type="project" value="TreeGrafter"/>
</dbReference>
<feature type="domain" description="KNTC1 N-terminal" evidence="1">
    <location>
        <begin position="2"/>
        <end position="253"/>
    </location>
</feature>
<dbReference type="GO" id="GO:0007094">
    <property type="term" value="P:mitotic spindle assembly checkpoint signaling"/>
    <property type="evidence" value="ECO:0007669"/>
    <property type="project" value="TreeGrafter"/>
</dbReference>
<protein>
    <submittedName>
        <fullName evidence="3">Kinetochore-associated protein 1-like</fullName>
    </submittedName>
</protein>
<feature type="non-terminal residue" evidence="3">
    <location>
        <position position="256"/>
    </location>
</feature>
<dbReference type="AlphaFoldDB" id="A0A6I9N7S1"/>
<dbReference type="Proteomes" id="UP000504611">
    <property type="component" value="Unplaced"/>
</dbReference>
<dbReference type="GO" id="GO:0005737">
    <property type="term" value="C:cytoplasm"/>
    <property type="evidence" value="ECO:0007669"/>
    <property type="project" value="TreeGrafter"/>
</dbReference>
<dbReference type="Pfam" id="PF24506">
    <property type="entry name" value="KNTC1_N"/>
    <property type="match status" value="1"/>
</dbReference>
<dbReference type="GO" id="GO:1990423">
    <property type="term" value="C:RZZ complex"/>
    <property type="evidence" value="ECO:0007669"/>
    <property type="project" value="TreeGrafter"/>
</dbReference>
<sequence length="256" mass="28939">ALVEKPSSEDKKTFRYLTIEEDKASLGIYHVFLLIEDGFFHISNLALAEIETAMEKMDMGSLKELQSLMKIDFCSTSEHHEEGCSTAVVFNMGPEIHLMIGGDNENVLTHWTMDPRQTKMCLTHSVDNSLIPGVRKMVVADNLLYVLDTEDSLSLWDLHFLVMVHCWQDLAIHDFELTTECGSASRVAQDTGSMKMITLIKQDNSQINSMQIRCLPSMTVCYSLDVSSVSCLVQTNINMDTIYLVEGICENPERWD</sequence>
<reference evidence="3" key="1">
    <citation type="submission" date="2025-08" db="UniProtKB">
        <authorList>
            <consortium name="RefSeq"/>
        </authorList>
    </citation>
    <scope>IDENTIFICATION</scope>
    <source>
        <tissue evidence="3">Muscle</tissue>
    </source>
</reference>
<dbReference type="KEGG" id="ncc:104949375"/>
<dbReference type="InterPro" id="IPR052802">
    <property type="entry name" value="KNTC1"/>
</dbReference>
<feature type="non-terminal residue" evidence="3">
    <location>
        <position position="1"/>
    </location>
</feature>
<evidence type="ECO:0000259" key="1">
    <source>
        <dbReference type="Pfam" id="PF24506"/>
    </source>
</evidence>
<evidence type="ECO:0000313" key="2">
    <source>
        <dbReference type="Proteomes" id="UP000504611"/>
    </source>
</evidence>
<name>A0A6I9N7S1_9TELE</name>
<dbReference type="GO" id="GO:0005828">
    <property type="term" value="C:kinetochore microtubule"/>
    <property type="evidence" value="ECO:0007669"/>
    <property type="project" value="TreeGrafter"/>
</dbReference>
<dbReference type="GO" id="GO:0000070">
    <property type="term" value="P:mitotic sister chromatid segregation"/>
    <property type="evidence" value="ECO:0007669"/>
    <property type="project" value="TreeGrafter"/>
</dbReference>
<dbReference type="GO" id="GO:0031267">
    <property type="term" value="F:small GTPase binding"/>
    <property type="evidence" value="ECO:0007669"/>
    <property type="project" value="TreeGrafter"/>
</dbReference>
<gene>
    <name evidence="3" type="primary">LOC104949375</name>
</gene>
<proteinExistence type="predicted"/>
<keyword evidence="2" id="KW-1185">Reference proteome</keyword>
<dbReference type="PANTHER" id="PTHR15688">
    <property type="entry name" value="KINETOCHORE-ASSOCIATED PROTEIN 1"/>
    <property type="match status" value="1"/>
</dbReference>
<dbReference type="RefSeq" id="XP_010774039.1">
    <property type="nucleotide sequence ID" value="XM_010775737.1"/>
</dbReference>
<dbReference type="GeneID" id="104949375"/>
<dbReference type="OrthoDB" id="343783at2759"/>
<evidence type="ECO:0000313" key="3">
    <source>
        <dbReference type="RefSeq" id="XP_010774039.1"/>
    </source>
</evidence>
<accession>A0A6I9N7S1</accession>